<dbReference type="Pfam" id="PF09056">
    <property type="entry name" value="Phospholip_A2_3"/>
    <property type="match status" value="1"/>
</dbReference>
<dbReference type="PANTHER" id="PTHR40787:SF3">
    <property type="entry name" value="PROTEIN TRANSPORT PROTEIN SEC39"/>
    <property type="match status" value="1"/>
</dbReference>
<keyword evidence="1" id="KW-0732">Signal</keyword>
<dbReference type="Gene3D" id="1.20.90.10">
    <property type="entry name" value="Phospholipase A2 domain"/>
    <property type="match status" value="1"/>
</dbReference>
<dbReference type="GO" id="GO:0050482">
    <property type="term" value="P:arachidonate secretion"/>
    <property type="evidence" value="ECO:0007669"/>
    <property type="project" value="InterPro"/>
</dbReference>
<proteinExistence type="predicted"/>
<sequence>MKASPWALTAAAVAAVASPLAALQPRTTALEALTDRYLFELTLPEFMAEREARNPESVNWNSDGCTDSPDNPFHFPFLPACRRHDFGYNNYRSQNRWAVSAKRRIDENFLMDLDFQCKSVWATKACKALARVYYLAVRKFGGKDAPPGKRELWPPAYAEAMAHYEIEVKRAQELGHLPILES</sequence>
<name>A0A8E5MDY2_USTVR</name>
<feature type="chain" id="PRO_5034467924" description="Secretory phospholipase A2" evidence="1">
    <location>
        <begin position="23"/>
        <end position="182"/>
    </location>
</feature>
<dbReference type="InterPro" id="IPR036444">
    <property type="entry name" value="PLipase_A2_dom_sf"/>
</dbReference>
<dbReference type="PANTHER" id="PTHR40787">
    <property type="entry name" value="SECRETED PROTEIN"/>
    <property type="match status" value="1"/>
</dbReference>
<dbReference type="SUPFAM" id="SSF48619">
    <property type="entry name" value="Phospholipase A2, PLA2"/>
    <property type="match status" value="1"/>
</dbReference>
<dbReference type="GO" id="GO:0004623">
    <property type="term" value="F:phospholipase A2 activity"/>
    <property type="evidence" value="ECO:0007669"/>
    <property type="project" value="InterPro"/>
</dbReference>
<evidence type="ECO:0000313" key="2">
    <source>
        <dbReference type="EMBL" id="QUC16037.1"/>
    </source>
</evidence>
<evidence type="ECO:0008006" key="4">
    <source>
        <dbReference type="Google" id="ProtNLM"/>
    </source>
</evidence>
<dbReference type="EMBL" id="CP072753">
    <property type="protein sequence ID" value="QUC16037.1"/>
    <property type="molecule type" value="Genomic_DNA"/>
</dbReference>
<dbReference type="RefSeq" id="XP_042993710.1">
    <property type="nucleotide sequence ID" value="XM_043137776.1"/>
</dbReference>
<protein>
    <recommendedName>
        <fullName evidence="4">Secretory phospholipase A2</fullName>
    </recommendedName>
</protein>
<keyword evidence="3" id="KW-1185">Reference proteome</keyword>
<reference evidence="2" key="1">
    <citation type="submission" date="2020-03" db="EMBL/GenBank/DDBJ databases">
        <title>A mixture of massive structural variations and highly conserved coding sequences in Ustilaginoidea virens genome.</title>
        <authorList>
            <person name="Zhang K."/>
            <person name="Zhao Z."/>
            <person name="Zhang Z."/>
            <person name="Li Y."/>
            <person name="Hsiang T."/>
            <person name="Sun W."/>
        </authorList>
    </citation>
    <scope>NUCLEOTIDE SEQUENCE</scope>
    <source>
        <strain evidence="2">UV-8b</strain>
    </source>
</reference>
<dbReference type="AlphaFoldDB" id="A0A8E5MDY2"/>
<dbReference type="GeneID" id="66061056"/>
<dbReference type="KEGG" id="uvi:66061056"/>
<dbReference type="GO" id="GO:0006644">
    <property type="term" value="P:phospholipid metabolic process"/>
    <property type="evidence" value="ECO:0007669"/>
    <property type="project" value="InterPro"/>
</dbReference>
<dbReference type="Proteomes" id="UP000027002">
    <property type="component" value="Chromosome 1"/>
</dbReference>
<evidence type="ECO:0000313" key="3">
    <source>
        <dbReference type="Proteomes" id="UP000027002"/>
    </source>
</evidence>
<gene>
    <name evidence="2" type="ORF">UV8b_00278</name>
</gene>
<feature type="signal peptide" evidence="1">
    <location>
        <begin position="1"/>
        <end position="22"/>
    </location>
</feature>
<evidence type="ECO:0000256" key="1">
    <source>
        <dbReference type="SAM" id="SignalP"/>
    </source>
</evidence>
<dbReference type="InterPro" id="IPR015141">
    <property type="entry name" value="PLipase_A2_prok/fun"/>
</dbReference>
<organism evidence="2 3">
    <name type="scientific">Ustilaginoidea virens</name>
    <name type="common">Rice false smut fungus</name>
    <name type="synonym">Villosiclava virens</name>
    <dbReference type="NCBI Taxonomy" id="1159556"/>
    <lineage>
        <taxon>Eukaryota</taxon>
        <taxon>Fungi</taxon>
        <taxon>Dikarya</taxon>
        <taxon>Ascomycota</taxon>
        <taxon>Pezizomycotina</taxon>
        <taxon>Sordariomycetes</taxon>
        <taxon>Hypocreomycetidae</taxon>
        <taxon>Hypocreales</taxon>
        <taxon>Clavicipitaceae</taxon>
        <taxon>Ustilaginoidea</taxon>
    </lineage>
</organism>
<accession>A0A8E5MDY2</accession>
<dbReference type="OrthoDB" id="5120271at2759"/>